<keyword evidence="3" id="KW-0238">DNA-binding</keyword>
<evidence type="ECO:0000313" key="7">
    <source>
        <dbReference type="Proteomes" id="UP000241764"/>
    </source>
</evidence>
<dbReference type="Gene3D" id="3.40.190.290">
    <property type="match status" value="1"/>
</dbReference>
<dbReference type="FunFam" id="1.10.10.10:FF:000001">
    <property type="entry name" value="LysR family transcriptional regulator"/>
    <property type="match status" value="1"/>
</dbReference>
<gene>
    <name evidence="6" type="ORF">CU103_24360</name>
</gene>
<dbReference type="GO" id="GO:0043565">
    <property type="term" value="F:sequence-specific DNA binding"/>
    <property type="evidence" value="ECO:0007669"/>
    <property type="project" value="TreeGrafter"/>
</dbReference>
<dbReference type="InterPro" id="IPR036388">
    <property type="entry name" value="WH-like_DNA-bd_sf"/>
</dbReference>
<dbReference type="AlphaFoldDB" id="A0A2P7B401"/>
<dbReference type="SUPFAM" id="SSF53850">
    <property type="entry name" value="Periplasmic binding protein-like II"/>
    <property type="match status" value="1"/>
</dbReference>
<dbReference type="PROSITE" id="PS50931">
    <property type="entry name" value="HTH_LYSR"/>
    <property type="match status" value="1"/>
</dbReference>
<dbReference type="InterPro" id="IPR036390">
    <property type="entry name" value="WH_DNA-bd_sf"/>
</dbReference>
<keyword evidence="2" id="KW-0805">Transcription regulation</keyword>
<proteinExistence type="inferred from homology"/>
<dbReference type="InterPro" id="IPR058163">
    <property type="entry name" value="LysR-type_TF_proteobact-type"/>
</dbReference>
<dbReference type="GO" id="GO:0003700">
    <property type="term" value="F:DNA-binding transcription factor activity"/>
    <property type="evidence" value="ECO:0007669"/>
    <property type="project" value="InterPro"/>
</dbReference>
<evidence type="ECO:0000313" key="6">
    <source>
        <dbReference type="EMBL" id="PSH61176.1"/>
    </source>
</evidence>
<dbReference type="Proteomes" id="UP000241764">
    <property type="component" value="Unassembled WGS sequence"/>
</dbReference>
<keyword evidence="4" id="KW-0804">Transcription</keyword>
<dbReference type="PANTHER" id="PTHR30537:SF5">
    <property type="entry name" value="HTH-TYPE TRANSCRIPTIONAL ACTIVATOR TTDR-RELATED"/>
    <property type="match status" value="1"/>
</dbReference>
<feature type="domain" description="HTH lysR-type" evidence="5">
    <location>
        <begin position="25"/>
        <end position="82"/>
    </location>
</feature>
<protein>
    <submittedName>
        <fullName evidence="6">LysR family transcriptional regulator</fullName>
    </submittedName>
</protein>
<sequence>MISTTNRVSCHFGNFPLNFRKDSMDRFEAMSVLLAVIDAGSLSAGARRLHAPLATVSRKVADLEKHLGVRLVLRTRRGLALTEEGRAFVAASRRILDELDAAERQASGDYGALRGGLHVTAPIAFGERHLLPIALEFLKEHPDINLRLTLVDRQLSLADEHVDVALRIGHLADSALIATRLGAVRRVICASPDYLARRGVPRQPNDLAQHDGISFQGFATAPEWRYRRDGAAFAVEPRSKLAVNTTEAAIQAALAGIGIIRVLSYQISDQLRSGALQELLTEFAPEPLPVNVIHGPADPLPLKVRCFLDWIRPRLRAQMAY</sequence>
<dbReference type="Gene3D" id="1.10.10.10">
    <property type="entry name" value="Winged helix-like DNA-binding domain superfamily/Winged helix DNA-binding domain"/>
    <property type="match status" value="1"/>
</dbReference>
<dbReference type="PANTHER" id="PTHR30537">
    <property type="entry name" value="HTH-TYPE TRANSCRIPTIONAL REGULATOR"/>
    <property type="match status" value="1"/>
</dbReference>
<dbReference type="CDD" id="cd08471">
    <property type="entry name" value="PBP2_CrgA_like_2"/>
    <property type="match status" value="1"/>
</dbReference>
<evidence type="ECO:0000256" key="2">
    <source>
        <dbReference type="ARBA" id="ARBA00023015"/>
    </source>
</evidence>
<dbReference type="Pfam" id="PF03466">
    <property type="entry name" value="LysR_substrate"/>
    <property type="match status" value="1"/>
</dbReference>
<comment type="similarity">
    <text evidence="1">Belongs to the LysR transcriptional regulatory family.</text>
</comment>
<dbReference type="Pfam" id="PF00126">
    <property type="entry name" value="HTH_1"/>
    <property type="match status" value="1"/>
</dbReference>
<evidence type="ECO:0000259" key="5">
    <source>
        <dbReference type="PROSITE" id="PS50931"/>
    </source>
</evidence>
<dbReference type="EMBL" id="PGGM01000014">
    <property type="protein sequence ID" value="PSH61176.1"/>
    <property type="molecule type" value="Genomic_DNA"/>
</dbReference>
<keyword evidence="7" id="KW-1185">Reference proteome</keyword>
<comment type="caution">
    <text evidence="6">The sequence shown here is derived from an EMBL/GenBank/DDBJ whole genome shotgun (WGS) entry which is preliminary data.</text>
</comment>
<evidence type="ECO:0000256" key="3">
    <source>
        <dbReference type="ARBA" id="ARBA00023125"/>
    </source>
</evidence>
<dbReference type="SUPFAM" id="SSF46785">
    <property type="entry name" value="Winged helix' DNA-binding domain"/>
    <property type="match status" value="1"/>
</dbReference>
<evidence type="ECO:0000256" key="4">
    <source>
        <dbReference type="ARBA" id="ARBA00023163"/>
    </source>
</evidence>
<dbReference type="GO" id="GO:0006351">
    <property type="term" value="P:DNA-templated transcription"/>
    <property type="evidence" value="ECO:0007669"/>
    <property type="project" value="TreeGrafter"/>
</dbReference>
<reference evidence="7" key="1">
    <citation type="submission" date="2017-11" db="EMBL/GenBank/DDBJ databases">
        <authorList>
            <person name="Kuznetsova I."/>
            <person name="Sazanova A."/>
            <person name="Chirak E."/>
            <person name="Safronova V."/>
            <person name="Willems A."/>
        </authorList>
    </citation>
    <scope>NUCLEOTIDE SEQUENCE [LARGE SCALE GENOMIC DNA]</scope>
    <source>
        <strain evidence="7">CCBAU 03422</strain>
    </source>
</reference>
<dbReference type="InterPro" id="IPR000847">
    <property type="entry name" value="LysR_HTH_N"/>
</dbReference>
<dbReference type="InterPro" id="IPR005119">
    <property type="entry name" value="LysR_subst-bd"/>
</dbReference>
<dbReference type="OrthoDB" id="9798121at2"/>
<organism evidence="6 7">
    <name type="scientific">Phyllobacterium sophorae</name>
    <dbReference type="NCBI Taxonomy" id="1520277"/>
    <lineage>
        <taxon>Bacteria</taxon>
        <taxon>Pseudomonadati</taxon>
        <taxon>Pseudomonadota</taxon>
        <taxon>Alphaproteobacteria</taxon>
        <taxon>Hyphomicrobiales</taxon>
        <taxon>Phyllobacteriaceae</taxon>
        <taxon>Phyllobacterium</taxon>
    </lineage>
</organism>
<evidence type="ECO:0000256" key="1">
    <source>
        <dbReference type="ARBA" id="ARBA00009437"/>
    </source>
</evidence>
<accession>A0A2P7B401</accession>
<name>A0A2P7B401_9HYPH</name>